<proteinExistence type="inferred from homology"/>
<keyword evidence="7" id="KW-0926">Vacuole</keyword>
<feature type="domain" description="Autophagy-related protein 11 C-terminal" evidence="10">
    <location>
        <begin position="1030"/>
        <end position="1161"/>
    </location>
</feature>
<keyword evidence="3 7" id="KW-0813">Transport</keyword>
<evidence type="ECO:0000256" key="4">
    <source>
        <dbReference type="ARBA" id="ARBA00022927"/>
    </source>
</evidence>
<reference evidence="12" key="1">
    <citation type="journal article" date="2018" name="Nat. Microbiol.">
        <title>Leveraging single-cell genomics to expand the fungal tree of life.</title>
        <authorList>
            <person name="Ahrendt S.R."/>
            <person name="Quandt C.A."/>
            <person name="Ciobanu D."/>
            <person name="Clum A."/>
            <person name="Salamov A."/>
            <person name="Andreopoulos B."/>
            <person name="Cheng J.F."/>
            <person name="Woyke T."/>
            <person name="Pelin A."/>
            <person name="Henrissat B."/>
            <person name="Reynolds N.K."/>
            <person name="Benny G.L."/>
            <person name="Smith M.E."/>
            <person name="James T.Y."/>
            <person name="Grigoriev I.V."/>
        </authorList>
    </citation>
    <scope>NUCLEOTIDE SEQUENCE [LARGE SCALE GENOMIC DNA]</scope>
    <source>
        <strain evidence="12">Baker2002</strain>
    </source>
</reference>
<dbReference type="GO" id="GO:0000045">
    <property type="term" value="P:autophagosome assembly"/>
    <property type="evidence" value="ECO:0007669"/>
    <property type="project" value="UniProtKB-UniRule"/>
</dbReference>
<comment type="similarity">
    <text evidence="1 7">Belongs to the ATG11 family.</text>
</comment>
<evidence type="ECO:0000256" key="3">
    <source>
        <dbReference type="ARBA" id="ARBA00022448"/>
    </source>
</evidence>
<dbReference type="InterPro" id="IPR040040">
    <property type="entry name" value="ATG11"/>
</dbReference>
<keyword evidence="6 8" id="KW-0175">Coiled coil</keyword>
<dbReference type="AlphaFoldDB" id="A0A4P9ZFF0"/>
<evidence type="ECO:0000256" key="2">
    <source>
        <dbReference type="ARBA" id="ARBA00013804"/>
    </source>
</evidence>
<protein>
    <recommendedName>
        <fullName evidence="2 7">Autophagy-related protein 11</fullName>
    </recommendedName>
</protein>
<accession>A0A4P9ZFF0</accession>
<keyword evidence="4 7" id="KW-0653">Protein transport</keyword>
<feature type="coiled-coil region" evidence="8">
    <location>
        <begin position="692"/>
        <end position="761"/>
    </location>
</feature>
<dbReference type="PANTHER" id="PTHR13222">
    <property type="entry name" value="RB1-INDUCIBLE COILED-COIL"/>
    <property type="match status" value="1"/>
</dbReference>
<feature type="domain" description="Autophagy protein ATG17-like" evidence="9">
    <location>
        <begin position="128"/>
        <end position="475"/>
    </location>
</feature>
<dbReference type="GO" id="GO:0034517">
    <property type="term" value="P:ribophagy"/>
    <property type="evidence" value="ECO:0007669"/>
    <property type="project" value="TreeGrafter"/>
</dbReference>
<dbReference type="Gene3D" id="1.20.5.340">
    <property type="match status" value="1"/>
</dbReference>
<keyword evidence="7" id="KW-0472">Membrane</keyword>
<keyword evidence="5 7" id="KW-0072">Autophagy</keyword>
<dbReference type="Pfam" id="PF10377">
    <property type="entry name" value="ATG11"/>
    <property type="match status" value="1"/>
</dbReference>
<evidence type="ECO:0000313" key="12">
    <source>
        <dbReference type="Proteomes" id="UP000268321"/>
    </source>
</evidence>
<dbReference type="GO" id="GO:0000422">
    <property type="term" value="P:autophagy of mitochondrion"/>
    <property type="evidence" value="ECO:0007669"/>
    <property type="project" value="TreeGrafter"/>
</dbReference>
<evidence type="ECO:0000256" key="7">
    <source>
        <dbReference type="RuleBase" id="RU367075"/>
    </source>
</evidence>
<name>A0A4P9ZFF0_9ASCO</name>
<dbReference type="EMBL" id="ML004437">
    <property type="protein sequence ID" value="RKP31767.1"/>
    <property type="molecule type" value="Genomic_DNA"/>
</dbReference>
<comment type="subunit">
    <text evidence="7">Homodimer.</text>
</comment>
<dbReference type="GO" id="GO:0034727">
    <property type="term" value="P:piecemeal microautophagy of the nucleus"/>
    <property type="evidence" value="ECO:0007669"/>
    <property type="project" value="TreeGrafter"/>
</dbReference>
<feature type="coiled-coil region" evidence="8">
    <location>
        <begin position="808"/>
        <end position="853"/>
    </location>
</feature>
<evidence type="ECO:0000256" key="8">
    <source>
        <dbReference type="SAM" id="Coils"/>
    </source>
</evidence>
<dbReference type="GO" id="GO:0019901">
    <property type="term" value="F:protein kinase binding"/>
    <property type="evidence" value="ECO:0007669"/>
    <property type="project" value="TreeGrafter"/>
</dbReference>
<dbReference type="InterPro" id="IPR019460">
    <property type="entry name" value="Atg11_C"/>
</dbReference>
<evidence type="ECO:0000259" key="9">
    <source>
        <dbReference type="Pfam" id="PF04108"/>
    </source>
</evidence>
<comment type="subcellular location">
    <subcellularLocation>
        <location evidence="7">Preautophagosomal structure membrane</location>
        <topology evidence="7">Peripheral membrane protein</topology>
    </subcellularLocation>
    <subcellularLocation>
        <location evidence="7">Vacuole membrane</location>
        <topology evidence="7">Peripheral membrane protein</topology>
    </subcellularLocation>
    <text evidence="7">During pexophagy, accumulates in the vacuolar membrane region, where the peroxisomes contact the vacuole.</text>
</comment>
<dbReference type="GO" id="GO:1990316">
    <property type="term" value="C:Atg1/ULK1 kinase complex"/>
    <property type="evidence" value="ECO:0007669"/>
    <property type="project" value="TreeGrafter"/>
</dbReference>
<keyword evidence="12" id="KW-1185">Reference proteome</keyword>
<dbReference type="GO" id="GO:1903599">
    <property type="term" value="P:positive regulation of autophagy of mitochondrion"/>
    <property type="evidence" value="ECO:0007669"/>
    <property type="project" value="UniProtKB-UniRule"/>
</dbReference>
<evidence type="ECO:0000256" key="5">
    <source>
        <dbReference type="ARBA" id="ARBA00023006"/>
    </source>
</evidence>
<dbReference type="InterPro" id="IPR045326">
    <property type="entry name" value="ATG17-like_dom"/>
</dbReference>
<dbReference type="GO" id="GO:0060090">
    <property type="term" value="F:molecular adaptor activity"/>
    <property type="evidence" value="ECO:0007669"/>
    <property type="project" value="TreeGrafter"/>
</dbReference>
<evidence type="ECO:0000259" key="10">
    <source>
        <dbReference type="Pfam" id="PF10377"/>
    </source>
</evidence>
<organism evidence="11 12">
    <name type="scientific">Metschnikowia bicuspidata</name>
    <dbReference type="NCBI Taxonomy" id="27322"/>
    <lineage>
        <taxon>Eukaryota</taxon>
        <taxon>Fungi</taxon>
        <taxon>Dikarya</taxon>
        <taxon>Ascomycota</taxon>
        <taxon>Saccharomycotina</taxon>
        <taxon>Pichiomycetes</taxon>
        <taxon>Metschnikowiaceae</taxon>
        <taxon>Metschnikowia</taxon>
    </lineage>
</organism>
<comment type="function">
    <text evidence="7">Involved in cytoplasm to vacuole transport (Cvt), pexophagy, mitophagy and nucleophagy. Recruits mitochondria for their selective degradation via autophagy (mitophagy) during starvation. Works as scaffold proteins that recruit ATG proteins to the pre-autophagosome (PAS), the site of vesicle/autophagosome formation. Required for the Cvt vesicles completion.</text>
</comment>
<sequence length="1163" mass="133292">MATAVAQLSVYNAHNGELLEIPKPVRFHTLVSLKAYLLETWGPSASSSTDDVILFTPFGIKLNFQMVNEMQEIFYFDRHLFNQYTPKADALRYCSFPEDSELLTVPGLFVFPDETDPSGIADAFERYEQWAMVLVRQTARSLKACDQLVKRINYIFKSLNIIFQFVCNFVKSSEKSFNTYYASIKVLWTKSLRTSWHSHYSALKSISNIPLKNNTVSLASFLDKSALARSAEFVDKYLPQVVERFNGFSATVTSMNDETLSIDRMIEVLRTESGLKFKGYDAKKKSLLQDTELFKATLAEDVRIFYSPSKREQRLIYLQHKELSRHFVLTAAKINRNMGELVEFRKKLVLESVPIFQAIALLQKEAVTLRNDSRALMVKPTIAEFAPAQNSSTDAQPKLSHLLVEQIKNAEDYLSMTIDLPLVFGFTLIEKRRQFEWHDFYLNGLVNGVSEQLTLVIDYERSFQTLWIKKFGHYIKQLSKQLELSPQVPAIDVTLVNGNPTSNPRSIFAWIDTKEPERENILSYIGILKGKNFDKFAHLLEKNYKDMVYSTDQINKMMRIVASLSAYAFLNDRDSQQSRQKSVGAGNETEEPGLDLSLVEGLKLRIKKLENLLHQCQYRNLKNWPVVRTDQAASNSQTSLIVTEAKDKQDSLKLLHKETSSPVEKVSRSSSRVLEASSINKHIEKIRPDSEYAELVAKNQELIKKNQEYENRIRELERQLEQRNSDYSSLENALDSAEHKLKDLEREKAAAEKHAETLRYEKTKIEADFDSLKVEYASSRAELQDLAMTKEQLVGHIMEKEQDFASEKLDLRREISELSAQIERRNTEYQRTLEEKLTKQQNARALLESLNDALMALFQGIQALSSLTIDYFREFCLVMQSMGLLLVKEPRADNGKLEYRIKRVKGLRARNIEDTEADTVPEIKTIVINDVEEAFLWLKTARAQLDSIKEIQTPAQSDQGRSQSNRDEIERVEAQSRLMVDAFLHFLLSEQGQASLLEQATKIMSFQHNVQFQGHDNKAGAGEGFFYNGLVKRFNDVEGYAKKLTKENKAKSAELAKSIRAQNMKLNINNFRVGDLVLFLPTMKSDDADDKELAPWTAFNIDAPNYFLDVESQPKKLSKQWVVNRITSIEPHEVTEENAADKSKHPVSLSVGDKWYLVSTKPN</sequence>
<evidence type="ECO:0000256" key="6">
    <source>
        <dbReference type="ARBA" id="ARBA00023054"/>
    </source>
</evidence>
<dbReference type="GO" id="GO:0015031">
    <property type="term" value="P:protein transport"/>
    <property type="evidence" value="ECO:0007669"/>
    <property type="project" value="UniProtKB-KW"/>
</dbReference>
<dbReference type="GO" id="GO:0034045">
    <property type="term" value="C:phagophore assembly site membrane"/>
    <property type="evidence" value="ECO:0007669"/>
    <property type="project" value="UniProtKB-SubCell"/>
</dbReference>
<dbReference type="Proteomes" id="UP000268321">
    <property type="component" value="Unassembled WGS sequence"/>
</dbReference>
<dbReference type="OrthoDB" id="447953at2759"/>
<dbReference type="Pfam" id="PF04108">
    <property type="entry name" value="ATG17_like"/>
    <property type="match status" value="1"/>
</dbReference>
<dbReference type="GO" id="GO:0061709">
    <property type="term" value="P:reticulophagy"/>
    <property type="evidence" value="ECO:0007669"/>
    <property type="project" value="TreeGrafter"/>
</dbReference>
<gene>
    <name evidence="11" type="ORF">METBISCDRAFT_26248</name>
</gene>
<dbReference type="PANTHER" id="PTHR13222:SF1">
    <property type="entry name" value="RB1-INDUCIBLE COILED-COIL PROTEIN 1"/>
    <property type="match status" value="1"/>
</dbReference>
<evidence type="ECO:0000256" key="1">
    <source>
        <dbReference type="ARBA" id="ARBA00009729"/>
    </source>
</evidence>
<dbReference type="GO" id="GO:0005774">
    <property type="term" value="C:vacuolar membrane"/>
    <property type="evidence" value="ECO:0007669"/>
    <property type="project" value="UniProtKB-SubCell"/>
</dbReference>
<evidence type="ECO:0000313" key="11">
    <source>
        <dbReference type="EMBL" id="RKP31767.1"/>
    </source>
</evidence>